<keyword evidence="2" id="KW-1185">Reference proteome</keyword>
<comment type="caution">
    <text evidence="1">The sequence shown here is derived from an EMBL/GenBank/DDBJ whole genome shotgun (WGS) entry which is preliminary data.</text>
</comment>
<sequence>MGSATITQLVASPSPITIEQVKAIIQSEKNPSTSIPDVDLRPPYPSTITSLPYPEGYTVPKFVRFNGRKGNAKEHMTRFVDSLGIHSGDRNLRLREFSKSLTDKACSWYTNLQADSVLAWEDMVRKFYSKNFYVEEWLTTL</sequence>
<dbReference type="Proteomes" id="UP000828048">
    <property type="component" value="Chromosome 6"/>
</dbReference>
<name>A0ACB7XDC8_9ERIC</name>
<accession>A0ACB7XDC8</accession>
<organism evidence="1 2">
    <name type="scientific">Vaccinium darrowii</name>
    <dbReference type="NCBI Taxonomy" id="229202"/>
    <lineage>
        <taxon>Eukaryota</taxon>
        <taxon>Viridiplantae</taxon>
        <taxon>Streptophyta</taxon>
        <taxon>Embryophyta</taxon>
        <taxon>Tracheophyta</taxon>
        <taxon>Spermatophyta</taxon>
        <taxon>Magnoliopsida</taxon>
        <taxon>eudicotyledons</taxon>
        <taxon>Gunneridae</taxon>
        <taxon>Pentapetalae</taxon>
        <taxon>asterids</taxon>
        <taxon>Ericales</taxon>
        <taxon>Ericaceae</taxon>
        <taxon>Vaccinioideae</taxon>
        <taxon>Vaccinieae</taxon>
        <taxon>Vaccinium</taxon>
    </lineage>
</organism>
<gene>
    <name evidence="1" type="ORF">Vadar_029276</name>
</gene>
<evidence type="ECO:0000313" key="1">
    <source>
        <dbReference type="EMBL" id="KAH7838629.1"/>
    </source>
</evidence>
<protein>
    <submittedName>
        <fullName evidence="1">Uncharacterized protein</fullName>
    </submittedName>
</protein>
<proteinExistence type="predicted"/>
<dbReference type="EMBL" id="CM037156">
    <property type="protein sequence ID" value="KAH7838629.1"/>
    <property type="molecule type" value="Genomic_DNA"/>
</dbReference>
<evidence type="ECO:0000313" key="2">
    <source>
        <dbReference type="Proteomes" id="UP000828048"/>
    </source>
</evidence>
<reference evidence="1 2" key="1">
    <citation type="journal article" date="2021" name="Hortic Res">
        <title>High-quality reference genome and annotation aids understanding of berry development for evergreen blueberry (Vaccinium darrowii).</title>
        <authorList>
            <person name="Yu J."/>
            <person name="Hulse-Kemp A.M."/>
            <person name="Babiker E."/>
            <person name="Staton M."/>
        </authorList>
    </citation>
    <scope>NUCLEOTIDE SEQUENCE [LARGE SCALE GENOMIC DNA]</scope>
    <source>
        <strain evidence="2">cv. NJ 8807/NJ 8810</strain>
        <tissue evidence="1">Young leaf</tissue>
    </source>
</reference>